<dbReference type="AlphaFoldDB" id="A0A6L9XST8"/>
<feature type="domain" description="Bacterial bifunctional deaminase-reductase C-terminal" evidence="4">
    <location>
        <begin position="5"/>
        <end position="218"/>
    </location>
</feature>
<dbReference type="InterPro" id="IPR024072">
    <property type="entry name" value="DHFR-like_dom_sf"/>
</dbReference>
<comment type="pathway">
    <text evidence="1">Cofactor biosynthesis; riboflavin biosynthesis.</text>
</comment>
<dbReference type="InterPro" id="IPR002734">
    <property type="entry name" value="RibDG_C"/>
</dbReference>
<keyword evidence="3" id="KW-0560">Oxidoreductase</keyword>
<accession>A0A6L9XST8</accession>
<evidence type="ECO:0000313" key="5">
    <source>
        <dbReference type="EMBL" id="NEN04367.1"/>
    </source>
</evidence>
<dbReference type="GO" id="GO:0009231">
    <property type="term" value="P:riboflavin biosynthetic process"/>
    <property type="evidence" value="ECO:0007669"/>
    <property type="project" value="InterPro"/>
</dbReference>
<organism evidence="5 6">
    <name type="scientific">Leifsonia tongyongensis</name>
    <dbReference type="NCBI Taxonomy" id="1268043"/>
    <lineage>
        <taxon>Bacteria</taxon>
        <taxon>Bacillati</taxon>
        <taxon>Actinomycetota</taxon>
        <taxon>Actinomycetes</taxon>
        <taxon>Micrococcales</taxon>
        <taxon>Microbacteriaceae</taxon>
        <taxon>Leifsonia</taxon>
    </lineage>
</organism>
<evidence type="ECO:0000313" key="6">
    <source>
        <dbReference type="Proteomes" id="UP000474967"/>
    </source>
</evidence>
<keyword evidence="2" id="KW-0521">NADP</keyword>
<dbReference type="PANTHER" id="PTHR38011:SF7">
    <property type="entry name" value="2,5-DIAMINO-6-RIBOSYLAMINO-4(3H)-PYRIMIDINONE 5'-PHOSPHATE REDUCTASE"/>
    <property type="match status" value="1"/>
</dbReference>
<dbReference type="GO" id="GO:0008703">
    <property type="term" value="F:5-amino-6-(5-phosphoribosylamino)uracil reductase activity"/>
    <property type="evidence" value="ECO:0007669"/>
    <property type="project" value="InterPro"/>
</dbReference>
<evidence type="ECO:0000256" key="1">
    <source>
        <dbReference type="ARBA" id="ARBA00005104"/>
    </source>
</evidence>
<dbReference type="Gene3D" id="3.40.430.10">
    <property type="entry name" value="Dihydrofolate Reductase, subunit A"/>
    <property type="match status" value="1"/>
</dbReference>
<dbReference type="Pfam" id="PF01872">
    <property type="entry name" value="RibD_C"/>
    <property type="match status" value="1"/>
</dbReference>
<dbReference type="SUPFAM" id="SSF53597">
    <property type="entry name" value="Dihydrofolate reductase-like"/>
    <property type="match status" value="1"/>
</dbReference>
<comment type="caution">
    <text evidence="5">The sequence shown here is derived from an EMBL/GenBank/DDBJ whole genome shotgun (WGS) entry which is preliminary data.</text>
</comment>
<gene>
    <name evidence="5" type="ORF">G3T36_00635</name>
</gene>
<evidence type="ECO:0000256" key="2">
    <source>
        <dbReference type="ARBA" id="ARBA00022857"/>
    </source>
</evidence>
<dbReference type="PANTHER" id="PTHR38011">
    <property type="entry name" value="DIHYDROFOLATE REDUCTASE FAMILY PROTEIN (AFU_ORTHOLOGUE AFUA_8G06820)"/>
    <property type="match status" value="1"/>
</dbReference>
<evidence type="ECO:0000259" key="4">
    <source>
        <dbReference type="Pfam" id="PF01872"/>
    </source>
</evidence>
<protein>
    <submittedName>
        <fullName evidence="5">Deaminase</fullName>
    </submittedName>
</protein>
<dbReference type="EMBL" id="JAAGWY010000001">
    <property type="protein sequence ID" value="NEN04367.1"/>
    <property type="molecule type" value="Genomic_DNA"/>
</dbReference>
<dbReference type="InterPro" id="IPR050765">
    <property type="entry name" value="Riboflavin_Biosynth_HTPR"/>
</dbReference>
<evidence type="ECO:0000256" key="3">
    <source>
        <dbReference type="ARBA" id="ARBA00023002"/>
    </source>
</evidence>
<dbReference type="Proteomes" id="UP000474967">
    <property type="component" value="Unassembled WGS sequence"/>
</dbReference>
<proteinExistence type="predicted"/>
<sequence length="248" mass="26873">MIDGPYVTLSCAVSLDGYLDTPNPPRLVLSNAADFDRVDEVRALNDAILVGARTVRRDNPRLLVRSADRQSRREDAGRPRTPWKVTVTASGDLDPGAAFFTEGDATKVVYCPSSKARRIRRRLGGAAIVVGLSEDVTMGDLVADLGDRGIRRLMVEGGGTIATQFLSAALVDELQLVVAPIFVGDRRAPRFVGDAGFPWAKDRRATLAEVRQLGDVVLLRYALSDRFVRDAPESSDPAAVRSMVVGRP</sequence>
<dbReference type="RefSeq" id="WP_163287507.1">
    <property type="nucleotide sequence ID" value="NZ_JAAGWY010000001.1"/>
</dbReference>
<reference evidence="5 6" key="1">
    <citation type="journal article" date="2014" name="J. Microbiol.">
        <title>Diaminobutyricibacter tongyongensis gen. nov., sp. nov. and Homoserinibacter gongjuensis gen. nov., sp. nov. belong to the family Microbacteriaceae.</title>
        <authorList>
            <person name="Kim S.J."/>
            <person name="Ahn J.H."/>
            <person name="Weon H.Y."/>
            <person name="Hamada M."/>
            <person name="Suzuki K."/>
            <person name="Kwon S.W."/>
        </authorList>
    </citation>
    <scope>NUCLEOTIDE SEQUENCE [LARGE SCALE GENOMIC DNA]</scope>
    <source>
        <strain evidence="5 6">NBRC 108724</strain>
    </source>
</reference>
<name>A0A6L9XST8_9MICO</name>
<keyword evidence="6" id="KW-1185">Reference proteome</keyword>